<evidence type="ECO:0000313" key="2">
    <source>
        <dbReference type="EMBL" id="GLI26440.1"/>
    </source>
</evidence>
<protein>
    <recommendedName>
        <fullName evidence="1">HTH cro/C1-type domain-containing protein</fullName>
    </recommendedName>
</protein>
<dbReference type="SMART" id="SM00530">
    <property type="entry name" value="HTH_XRE"/>
    <property type="match status" value="1"/>
</dbReference>
<dbReference type="SUPFAM" id="SSF47413">
    <property type="entry name" value="lambda repressor-like DNA-binding domains"/>
    <property type="match status" value="1"/>
</dbReference>
<dbReference type="Pfam" id="PF13560">
    <property type="entry name" value="HTH_31"/>
    <property type="match status" value="1"/>
</dbReference>
<dbReference type="EMBL" id="BSDP01000001">
    <property type="protein sequence ID" value="GLI26440.1"/>
    <property type="molecule type" value="Genomic_DNA"/>
</dbReference>
<name>A0A9W6CU54_9MICO</name>
<evidence type="ECO:0000259" key="1">
    <source>
        <dbReference type="PROSITE" id="PS50943"/>
    </source>
</evidence>
<keyword evidence="3" id="KW-1185">Reference proteome</keyword>
<reference evidence="2" key="1">
    <citation type="submission" date="2022-12" db="EMBL/GenBank/DDBJ databases">
        <title>Reference genome sequencing for broad-spectrum identification of bacterial and archaeal isolates by mass spectrometry.</title>
        <authorList>
            <person name="Sekiguchi Y."/>
            <person name="Tourlousse D.M."/>
        </authorList>
    </citation>
    <scope>NUCLEOTIDE SEQUENCE</scope>
    <source>
        <strain evidence="2">14</strain>
    </source>
</reference>
<proteinExistence type="predicted"/>
<dbReference type="AlphaFoldDB" id="A0A9W6CU54"/>
<dbReference type="InterPro" id="IPR010982">
    <property type="entry name" value="Lambda_DNA-bd_dom_sf"/>
</dbReference>
<dbReference type="Gene3D" id="1.10.260.40">
    <property type="entry name" value="lambda repressor-like DNA-binding domains"/>
    <property type="match status" value="1"/>
</dbReference>
<dbReference type="RefSeq" id="WP_281882442.1">
    <property type="nucleotide sequence ID" value="NZ_BSDP01000001.1"/>
</dbReference>
<comment type="caution">
    <text evidence="2">The sequence shown here is derived from an EMBL/GenBank/DDBJ whole genome shotgun (WGS) entry which is preliminary data.</text>
</comment>
<organism evidence="2 3">
    <name type="scientific">Agromyces rhizosphaerae</name>
    <dbReference type="NCBI Taxonomy" id="88374"/>
    <lineage>
        <taxon>Bacteria</taxon>
        <taxon>Bacillati</taxon>
        <taxon>Actinomycetota</taxon>
        <taxon>Actinomycetes</taxon>
        <taxon>Micrococcales</taxon>
        <taxon>Microbacteriaceae</taxon>
        <taxon>Agromyces</taxon>
    </lineage>
</organism>
<dbReference type="InterPro" id="IPR001387">
    <property type="entry name" value="Cro/C1-type_HTH"/>
</dbReference>
<dbReference type="GO" id="GO:0003677">
    <property type="term" value="F:DNA binding"/>
    <property type="evidence" value="ECO:0007669"/>
    <property type="project" value="InterPro"/>
</dbReference>
<dbReference type="PROSITE" id="PS50943">
    <property type="entry name" value="HTH_CROC1"/>
    <property type="match status" value="1"/>
</dbReference>
<feature type="domain" description="HTH cro/C1-type" evidence="1">
    <location>
        <begin position="18"/>
        <end position="64"/>
    </location>
</feature>
<evidence type="ECO:0000313" key="3">
    <source>
        <dbReference type="Proteomes" id="UP001144396"/>
    </source>
</evidence>
<dbReference type="Proteomes" id="UP001144396">
    <property type="component" value="Unassembled WGS sequence"/>
</dbReference>
<sequence>MPNQEATWRSATDIAALVRSARRARGFSQRELAERAGLSQSRVAVIEGAREDPRTSTASRLLAASGHRLFAAPTIRDDVATIAAEIRRALAVDDLQSALRLFIQMNDNLVGERGLLRGVLAVTEPELTGAKTWDAAIAALVEYRLNQDGVPVPEWTSSASRRLERARPLRTGPYEMVPARNDVPAEFLEHGVLVWRDTLESV</sequence>
<dbReference type="CDD" id="cd00093">
    <property type="entry name" value="HTH_XRE"/>
    <property type="match status" value="1"/>
</dbReference>
<gene>
    <name evidence="2" type="ORF">ARHIZOSPH14_06820</name>
</gene>
<accession>A0A9W6CU54</accession>